<reference evidence="1 3" key="1">
    <citation type="submission" date="2017-09" db="EMBL/GenBank/DDBJ databases">
        <authorList>
            <person name="Thomas P."/>
            <person name="Seyboldt C."/>
        </authorList>
    </citation>
    <scope>NUCLEOTIDE SEQUENCE [LARGE SCALE GENOMIC DNA]</scope>
    <source>
        <strain evidence="1 3">DSM 7534</strain>
    </source>
</reference>
<dbReference type="RefSeq" id="WP_066676042.1">
    <property type="nucleotide sequence ID" value="NZ_CABMIZ010000013.1"/>
</dbReference>
<evidence type="ECO:0000313" key="1">
    <source>
        <dbReference type="EMBL" id="AYE35635.1"/>
    </source>
</evidence>
<reference evidence="2" key="2">
    <citation type="submission" date="2022-06" db="EMBL/GenBank/DDBJ databases">
        <authorList>
            <person name="Holder M.E."/>
            <person name="Ajami N.J."/>
            <person name="Petrosino J.F."/>
        </authorList>
    </citation>
    <scope>NUCLEOTIDE SEQUENCE</scope>
    <source>
        <strain evidence="2">RMA 8861</strain>
    </source>
</reference>
<dbReference type="Proteomes" id="UP000280586">
    <property type="component" value="Chromosome"/>
</dbReference>
<keyword evidence="4" id="KW-1185">Reference proteome</keyword>
<evidence type="ECO:0008006" key="5">
    <source>
        <dbReference type="Google" id="ProtNLM"/>
    </source>
</evidence>
<dbReference type="EMBL" id="CP023671">
    <property type="protein sequence ID" value="AYE35635.1"/>
    <property type="molecule type" value="Genomic_DNA"/>
</dbReference>
<dbReference type="EMBL" id="CP099799">
    <property type="protein sequence ID" value="USS02239.1"/>
    <property type="molecule type" value="Genomic_DNA"/>
</dbReference>
<evidence type="ECO:0000313" key="2">
    <source>
        <dbReference type="EMBL" id="USS02239.1"/>
    </source>
</evidence>
<evidence type="ECO:0000313" key="3">
    <source>
        <dbReference type="Proteomes" id="UP000280586"/>
    </source>
</evidence>
<sequence>MQQIKSDIQLFKGKLNLVQDKEYKDLFNNISSILDALSDKVEEVLVKQEYLEENVQYMDEDLTDLQEELFEEVSFDELDDFEDEYIEINCVNCNKPMFIEKEILEKNKTVPCPFCKKNIK</sequence>
<accession>A0A9N7JNH5</accession>
<dbReference type="NCBIfam" id="NF045650">
    <property type="entry name" value="CD1247_Nterm"/>
    <property type="match status" value="1"/>
</dbReference>
<dbReference type="InterPro" id="IPR054688">
    <property type="entry name" value="CD1247_N"/>
</dbReference>
<organism evidence="1 3">
    <name type="scientific">Clostridium septicum</name>
    <dbReference type="NCBI Taxonomy" id="1504"/>
    <lineage>
        <taxon>Bacteria</taxon>
        <taxon>Bacillati</taxon>
        <taxon>Bacillota</taxon>
        <taxon>Clostridia</taxon>
        <taxon>Eubacteriales</taxon>
        <taxon>Clostridiaceae</taxon>
        <taxon>Clostridium</taxon>
    </lineage>
</organism>
<proteinExistence type="predicted"/>
<gene>
    <name evidence="1" type="ORF">CP523_15005</name>
    <name evidence="2" type="ORF">NH397_07445</name>
</gene>
<dbReference type="OrthoDB" id="1912904at2"/>
<dbReference type="KEGG" id="csep:CP523_15005"/>
<protein>
    <recommendedName>
        <fullName evidence="5">Zinc ribbon domain-containing protein</fullName>
    </recommendedName>
</protein>
<name>A0A9N7JNH5_CLOSE</name>
<evidence type="ECO:0000313" key="4">
    <source>
        <dbReference type="Proteomes" id="UP001055437"/>
    </source>
</evidence>
<dbReference type="GeneID" id="303561997"/>
<dbReference type="Proteomes" id="UP001055437">
    <property type="component" value="Chromosome"/>
</dbReference>
<dbReference type="AlphaFoldDB" id="A0A9N7JNH5"/>